<dbReference type="Gene3D" id="3.40.50.2300">
    <property type="match status" value="1"/>
</dbReference>
<sequence>MVGSSPMARMAPADAYLTRLAGDRIEVRSAGSGPANQVNPAVVQAMAGDGIDISAEIPKVLTTDAVRSIRDDIRICIKQLVAEFTALPDASGAAAGSQS</sequence>
<name>A0A4R5BBQ1_9ACTN</name>
<reference evidence="3 4" key="1">
    <citation type="submission" date="2019-03" db="EMBL/GenBank/DDBJ databases">
        <title>Draft genome sequences of novel Actinobacteria.</title>
        <authorList>
            <person name="Sahin N."/>
            <person name="Ay H."/>
            <person name="Saygin H."/>
        </authorList>
    </citation>
    <scope>NUCLEOTIDE SEQUENCE [LARGE SCALE GENOMIC DNA]</scope>
    <source>
        <strain evidence="3 4">DSM 45941</strain>
    </source>
</reference>
<proteinExistence type="predicted"/>
<comment type="caution">
    <text evidence="3">The sequence shown here is derived from an EMBL/GenBank/DDBJ whole genome shotgun (WGS) entry which is preliminary data.</text>
</comment>
<evidence type="ECO:0000256" key="1">
    <source>
        <dbReference type="ARBA" id="ARBA00022849"/>
    </source>
</evidence>
<evidence type="ECO:0000259" key="2">
    <source>
        <dbReference type="Pfam" id="PF01451"/>
    </source>
</evidence>
<evidence type="ECO:0000313" key="4">
    <source>
        <dbReference type="Proteomes" id="UP000295578"/>
    </source>
</evidence>
<dbReference type="OrthoDB" id="9799372at2"/>
<dbReference type="EMBL" id="SMKY01000053">
    <property type="protein sequence ID" value="TDD83501.1"/>
    <property type="molecule type" value="Genomic_DNA"/>
</dbReference>
<accession>A0A4R5BBQ1</accession>
<dbReference type="PANTHER" id="PTHR43428">
    <property type="entry name" value="ARSENATE REDUCTASE"/>
    <property type="match status" value="1"/>
</dbReference>
<dbReference type="GO" id="GO:0046685">
    <property type="term" value="P:response to arsenic-containing substance"/>
    <property type="evidence" value="ECO:0007669"/>
    <property type="project" value="UniProtKB-KW"/>
</dbReference>
<dbReference type="InterPro" id="IPR023485">
    <property type="entry name" value="Ptyr_pPase"/>
</dbReference>
<protein>
    <recommendedName>
        <fullName evidence="2">Phosphotyrosine protein phosphatase I domain-containing protein</fullName>
    </recommendedName>
</protein>
<keyword evidence="1" id="KW-0059">Arsenical resistance</keyword>
<keyword evidence="4" id="KW-1185">Reference proteome</keyword>
<dbReference type="InterPro" id="IPR036196">
    <property type="entry name" value="Ptyr_pPase_sf"/>
</dbReference>
<organism evidence="3 4">
    <name type="scientific">Actinomadura darangshiensis</name>
    <dbReference type="NCBI Taxonomy" id="705336"/>
    <lineage>
        <taxon>Bacteria</taxon>
        <taxon>Bacillati</taxon>
        <taxon>Actinomycetota</taxon>
        <taxon>Actinomycetes</taxon>
        <taxon>Streptosporangiales</taxon>
        <taxon>Thermomonosporaceae</taxon>
        <taxon>Actinomadura</taxon>
    </lineage>
</organism>
<feature type="domain" description="Phosphotyrosine protein phosphatase I" evidence="2">
    <location>
        <begin position="5"/>
        <end position="69"/>
    </location>
</feature>
<gene>
    <name evidence="3" type="ORF">E1293_14575</name>
</gene>
<evidence type="ECO:0000313" key="3">
    <source>
        <dbReference type="EMBL" id="TDD83501.1"/>
    </source>
</evidence>
<dbReference type="AlphaFoldDB" id="A0A4R5BBQ1"/>
<dbReference type="PANTHER" id="PTHR43428:SF1">
    <property type="entry name" value="ARSENATE REDUCTASE"/>
    <property type="match status" value="1"/>
</dbReference>
<dbReference type="Proteomes" id="UP000295578">
    <property type="component" value="Unassembled WGS sequence"/>
</dbReference>
<dbReference type="Pfam" id="PF01451">
    <property type="entry name" value="LMWPc"/>
    <property type="match status" value="1"/>
</dbReference>
<dbReference type="SUPFAM" id="SSF52788">
    <property type="entry name" value="Phosphotyrosine protein phosphatases I"/>
    <property type="match status" value="1"/>
</dbReference>